<dbReference type="EC" id="3.5.4.3" evidence="8"/>
<evidence type="ECO:0000256" key="8">
    <source>
        <dbReference type="RuleBase" id="RU366009"/>
    </source>
</evidence>
<feature type="domain" description="Amidohydrolase-related" evidence="9">
    <location>
        <begin position="94"/>
        <end position="502"/>
    </location>
</feature>
<keyword evidence="3 8" id="KW-0479">Metal-binding</keyword>
<dbReference type="InterPro" id="IPR032466">
    <property type="entry name" value="Metal_Hydrolase"/>
</dbReference>
<accession>G0WFL2</accession>
<keyword evidence="5 8" id="KW-0862">Zinc</keyword>
<comment type="cofactor">
    <cofactor evidence="8">
        <name>Zn(2+)</name>
        <dbReference type="ChEBI" id="CHEBI:29105"/>
    </cofactor>
    <text evidence="8">Binds 1 zinc ion per subunit.</text>
</comment>
<dbReference type="MEROPS" id="M38.981"/>
<dbReference type="GO" id="GO:0006147">
    <property type="term" value="P:guanine catabolic process"/>
    <property type="evidence" value="ECO:0007669"/>
    <property type="project" value="UniProtKB-UniRule"/>
</dbReference>
<comment type="function">
    <text evidence="7 8">Catalyzes the hydrolytic deamination of guanine, producing xanthine and ammonia.</text>
</comment>
<dbReference type="FunFam" id="3.20.20.140:FF:000022">
    <property type="entry name" value="Guanine deaminase"/>
    <property type="match status" value="1"/>
</dbReference>
<evidence type="ECO:0000256" key="4">
    <source>
        <dbReference type="ARBA" id="ARBA00022801"/>
    </source>
</evidence>
<dbReference type="GO" id="GO:0008892">
    <property type="term" value="F:guanine deaminase activity"/>
    <property type="evidence" value="ECO:0007669"/>
    <property type="project" value="UniProtKB-UniRule"/>
</dbReference>
<dbReference type="STRING" id="1071378.G0WFL2"/>
<organism evidence="10 11">
    <name type="scientific">Naumovozyma dairenensis (strain ATCC 10597 / BCRC 20456 / CBS 421 / NBRC 0211 / NRRL Y-12639)</name>
    <name type="common">Saccharomyces dairenensis</name>
    <dbReference type="NCBI Taxonomy" id="1071378"/>
    <lineage>
        <taxon>Eukaryota</taxon>
        <taxon>Fungi</taxon>
        <taxon>Dikarya</taxon>
        <taxon>Ascomycota</taxon>
        <taxon>Saccharomycotina</taxon>
        <taxon>Saccharomycetes</taxon>
        <taxon>Saccharomycetales</taxon>
        <taxon>Saccharomycetaceae</taxon>
        <taxon>Naumovozyma</taxon>
    </lineage>
</organism>
<comment type="catalytic activity">
    <reaction evidence="6 8">
        <text>guanine + H2O + H(+) = xanthine + NH4(+)</text>
        <dbReference type="Rhea" id="RHEA:14665"/>
        <dbReference type="ChEBI" id="CHEBI:15377"/>
        <dbReference type="ChEBI" id="CHEBI:15378"/>
        <dbReference type="ChEBI" id="CHEBI:16235"/>
        <dbReference type="ChEBI" id="CHEBI:17712"/>
        <dbReference type="ChEBI" id="CHEBI:28938"/>
        <dbReference type="EC" id="3.5.4.3"/>
    </reaction>
</comment>
<comment type="similarity">
    <text evidence="2 8">Belongs to the metallo-dependent hydrolases superfamily. ATZ/TRZ family.</text>
</comment>
<dbReference type="RefSeq" id="XP_003671816.1">
    <property type="nucleotide sequence ID" value="XM_003671768.1"/>
</dbReference>
<dbReference type="PANTHER" id="PTHR11271:SF6">
    <property type="entry name" value="GUANINE DEAMINASE"/>
    <property type="match status" value="1"/>
</dbReference>
<dbReference type="InterPro" id="IPR006680">
    <property type="entry name" value="Amidohydro-rel"/>
</dbReference>
<dbReference type="NCBIfam" id="TIGR02967">
    <property type="entry name" value="guan_deamin"/>
    <property type="match status" value="1"/>
</dbReference>
<reference evidence="10 11" key="1">
    <citation type="journal article" date="2011" name="Proc. Natl. Acad. Sci. U.S.A.">
        <title>Evolutionary erosion of yeast sex chromosomes by mating-type switching accidents.</title>
        <authorList>
            <person name="Gordon J.L."/>
            <person name="Armisen D."/>
            <person name="Proux-Wera E."/>
            <person name="Oheigeartaigh S.S."/>
            <person name="Byrne K.P."/>
            <person name="Wolfe K.H."/>
        </authorList>
    </citation>
    <scope>NUCLEOTIDE SEQUENCE [LARGE SCALE GENOMIC DNA]</scope>
    <source>
        <strain evidence="11">ATCC 10597 / BCRC 20456 / CBS 421 / NBRC 0211 / NRRL Y-12639</strain>
    </source>
</reference>
<protein>
    <recommendedName>
        <fullName evidence="8">Guanine deaminase</fullName>
        <shortName evidence="8">Guanase</shortName>
        <ecNumber evidence="8">3.5.4.3</ecNumber>
    </recommendedName>
    <alternativeName>
        <fullName evidence="8">Guanine aminohydrolase</fullName>
    </alternativeName>
</protein>
<dbReference type="EMBL" id="HE580274">
    <property type="protein sequence ID" value="CCD26573.1"/>
    <property type="molecule type" value="Genomic_DNA"/>
</dbReference>
<sequence length="508" mass="57114">MVSPETQFSKFIVYYGTFIDTPVLGEYRIRENTVIGVTLSASESGTIKFIKEDCSDPLAAALSYDPSLIEQEIIIIEFSDNKYANKHQMSNFFFPGFIDTHIHASQYPNSGIFGNSTLLDWLEIYTFPLEASLENLTIAEEVYNKIVQRTLSHGTTTASYFATIDLEATKLLSKICSKKNQRALIGKVCMDRNSPPYYIESTEQSIESSIELIDYLENNLKNPQVLPVLSPRFAPSCSNELMLQLTNISKAYNNLHIQTHLSENKREIKWVSSLFPNCENYTDVYDKYHLLTNKTILAHCVHLSPKEASLIKQRNSGISHCPISNSSLTSGECNVKWLLNQNIKVSLGTDVSAGYSCSILNSARHAHLVSKHLAMHSSKTTDTSYDNTESVEDVELSVPECLYLATMGGARVLDMEDKLGSFEIGKQFDGQLIDLETESSNVDIFTWQYPKPGNSRSERNEVLQNQHPRKLLSTSTFDDLIAKWFFTGDDRNTVAVWVGGKLSHTTIK</sequence>
<dbReference type="GO" id="GO:0005829">
    <property type="term" value="C:cytosol"/>
    <property type="evidence" value="ECO:0007669"/>
    <property type="project" value="TreeGrafter"/>
</dbReference>
<dbReference type="OrthoDB" id="194468at2759"/>
<keyword evidence="11" id="KW-1185">Reference proteome</keyword>
<dbReference type="GeneID" id="11496103"/>
<dbReference type="HOGENOM" id="CLU_012358_0_0_1"/>
<dbReference type="OMA" id="CVHMNDS"/>
<evidence type="ECO:0000256" key="6">
    <source>
        <dbReference type="ARBA" id="ARBA00051148"/>
    </source>
</evidence>
<evidence type="ECO:0000256" key="1">
    <source>
        <dbReference type="ARBA" id="ARBA00004984"/>
    </source>
</evidence>
<evidence type="ECO:0000256" key="2">
    <source>
        <dbReference type="ARBA" id="ARBA00006745"/>
    </source>
</evidence>
<evidence type="ECO:0000256" key="7">
    <source>
        <dbReference type="ARBA" id="ARBA00056079"/>
    </source>
</evidence>
<dbReference type="Gene3D" id="3.20.20.140">
    <property type="entry name" value="Metal-dependent hydrolases"/>
    <property type="match status" value="1"/>
</dbReference>
<dbReference type="Gene3D" id="2.30.40.10">
    <property type="entry name" value="Urease, subunit C, domain 1"/>
    <property type="match status" value="1"/>
</dbReference>
<dbReference type="Proteomes" id="UP000000689">
    <property type="component" value="Chromosome 8"/>
</dbReference>
<dbReference type="InterPro" id="IPR014311">
    <property type="entry name" value="Guanine_deaminase"/>
</dbReference>
<proteinExistence type="inferred from homology"/>
<gene>
    <name evidence="10" type="primary">NDAI0H04000</name>
    <name evidence="10" type="ordered locus">NDAI_0H04000</name>
</gene>
<dbReference type="InterPro" id="IPR011059">
    <property type="entry name" value="Metal-dep_hydrolase_composite"/>
</dbReference>
<evidence type="ECO:0000313" key="10">
    <source>
        <dbReference type="EMBL" id="CCD26573.1"/>
    </source>
</evidence>
<dbReference type="Pfam" id="PF01979">
    <property type="entry name" value="Amidohydro_1"/>
    <property type="match status" value="1"/>
</dbReference>
<dbReference type="KEGG" id="ndi:NDAI_0H04000"/>
<evidence type="ECO:0000259" key="9">
    <source>
        <dbReference type="Pfam" id="PF01979"/>
    </source>
</evidence>
<dbReference type="SUPFAM" id="SSF51556">
    <property type="entry name" value="Metallo-dependent hydrolases"/>
    <property type="match status" value="1"/>
</dbReference>
<dbReference type="AlphaFoldDB" id="G0WFL2"/>
<evidence type="ECO:0000313" key="11">
    <source>
        <dbReference type="Proteomes" id="UP000000689"/>
    </source>
</evidence>
<evidence type="ECO:0000256" key="5">
    <source>
        <dbReference type="ARBA" id="ARBA00022833"/>
    </source>
</evidence>
<dbReference type="PANTHER" id="PTHR11271">
    <property type="entry name" value="GUANINE DEAMINASE"/>
    <property type="match status" value="1"/>
</dbReference>
<evidence type="ECO:0000256" key="3">
    <source>
        <dbReference type="ARBA" id="ARBA00022723"/>
    </source>
</evidence>
<dbReference type="eggNOG" id="KOG3968">
    <property type="taxonomic scope" value="Eukaryota"/>
</dbReference>
<name>G0WFL2_NAUDC</name>
<dbReference type="InterPro" id="IPR051607">
    <property type="entry name" value="Metallo-dep_hydrolases"/>
</dbReference>
<comment type="pathway">
    <text evidence="1 8">Purine metabolism; guanine degradation; xanthine from guanine: step 1/1.</text>
</comment>
<dbReference type="GO" id="GO:0008270">
    <property type="term" value="F:zinc ion binding"/>
    <property type="evidence" value="ECO:0007669"/>
    <property type="project" value="UniProtKB-UniRule"/>
</dbReference>
<keyword evidence="4 8" id="KW-0378">Hydrolase</keyword>
<dbReference type="UniPathway" id="UPA00603">
    <property type="reaction ID" value="UER00660"/>
</dbReference>